<comment type="caution">
    <text evidence="1">The sequence shown here is derived from an EMBL/GenBank/DDBJ whole genome shotgun (WGS) entry which is preliminary data.</text>
</comment>
<accession>A0A919AEP9</accession>
<dbReference type="EMBL" id="BNBC01000043">
    <property type="protein sequence ID" value="GHF02466.1"/>
    <property type="molecule type" value="Genomic_DNA"/>
</dbReference>
<proteinExistence type="predicted"/>
<gene>
    <name evidence="1" type="ORF">GCM10014715_68260</name>
</gene>
<organism evidence="1 2">
    <name type="scientific">Streptomyces spiralis</name>
    <dbReference type="NCBI Taxonomy" id="66376"/>
    <lineage>
        <taxon>Bacteria</taxon>
        <taxon>Bacillati</taxon>
        <taxon>Actinomycetota</taxon>
        <taxon>Actinomycetes</taxon>
        <taxon>Kitasatosporales</taxon>
        <taxon>Streptomycetaceae</taxon>
        <taxon>Streptomyces</taxon>
    </lineage>
</organism>
<evidence type="ECO:0000313" key="2">
    <source>
        <dbReference type="Proteomes" id="UP000641386"/>
    </source>
</evidence>
<keyword evidence="2" id="KW-1185">Reference proteome</keyword>
<dbReference type="Proteomes" id="UP000641386">
    <property type="component" value="Unassembled WGS sequence"/>
</dbReference>
<reference evidence="1" key="1">
    <citation type="journal article" date="2014" name="Int. J. Syst. Evol. Microbiol.">
        <title>Complete genome sequence of Corynebacterium casei LMG S-19264T (=DSM 44701T), isolated from a smear-ripened cheese.</title>
        <authorList>
            <consortium name="US DOE Joint Genome Institute (JGI-PGF)"/>
            <person name="Walter F."/>
            <person name="Albersmeier A."/>
            <person name="Kalinowski J."/>
            <person name="Ruckert C."/>
        </authorList>
    </citation>
    <scope>NUCLEOTIDE SEQUENCE</scope>
    <source>
        <strain evidence="1">JCM 3302</strain>
    </source>
</reference>
<evidence type="ECO:0000313" key="1">
    <source>
        <dbReference type="EMBL" id="GHF02466.1"/>
    </source>
</evidence>
<protein>
    <submittedName>
        <fullName evidence="1">Uncharacterized protein</fullName>
    </submittedName>
</protein>
<reference evidence="1" key="2">
    <citation type="submission" date="2020-09" db="EMBL/GenBank/DDBJ databases">
        <authorList>
            <person name="Sun Q."/>
            <person name="Ohkuma M."/>
        </authorList>
    </citation>
    <scope>NUCLEOTIDE SEQUENCE</scope>
    <source>
        <strain evidence="1">JCM 3302</strain>
    </source>
</reference>
<sequence length="158" mass="16497">MHMSAYAEADSRAVITVQFTVRPGQGRPSGFDLGDIHVTGDLGTAQSAGHSPDQGMMIYLSVVQLLDGLGTFLRSSAKSYAFTGVDTSFGLVFRRAKDGLSVATKDGLIARTTTPELAAAIASAAEALSRALPPEDAASSDYQDALSAFRPLASEDRA</sequence>
<dbReference type="AlphaFoldDB" id="A0A919AEP9"/>
<name>A0A919AEP9_9ACTN</name>